<dbReference type="OrthoDB" id="1001489at2759"/>
<dbReference type="PANTHER" id="PTHR15852">
    <property type="entry name" value="PLASTID TRANSCRIPTIONALLY ACTIVE PROTEIN"/>
    <property type="match status" value="1"/>
</dbReference>
<dbReference type="PANTHER" id="PTHR15852:SF16">
    <property type="entry name" value="PROTEIN DISULFIDE ISOMERASE PTAC5, CHLOROPLASTIC"/>
    <property type="match status" value="1"/>
</dbReference>
<comment type="caution">
    <text evidence="1">The sequence shown here is derived from an EMBL/GenBank/DDBJ whole genome shotgun (WGS) entry which is preliminary data.</text>
</comment>
<dbReference type="Proteomes" id="UP000516437">
    <property type="component" value="Chromosome 5"/>
</dbReference>
<name>A0A6A1VL90_9ROSI</name>
<evidence type="ECO:0000313" key="2">
    <source>
        <dbReference type="Proteomes" id="UP000516437"/>
    </source>
</evidence>
<dbReference type="InterPro" id="IPR036365">
    <property type="entry name" value="PGBD-like_sf"/>
</dbReference>
<dbReference type="GO" id="GO:0009658">
    <property type="term" value="P:chloroplast organization"/>
    <property type="evidence" value="ECO:0007669"/>
    <property type="project" value="TreeGrafter"/>
</dbReference>
<dbReference type="GO" id="GO:0003756">
    <property type="term" value="F:protein disulfide isomerase activity"/>
    <property type="evidence" value="ECO:0007669"/>
    <property type="project" value="TreeGrafter"/>
</dbReference>
<dbReference type="EMBL" id="RXIC02000023">
    <property type="protein sequence ID" value="KAB1213702.1"/>
    <property type="molecule type" value="Genomic_DNA"/>
</dbReference>
<dbReference type="GO" id="GO:0009507">
    <property type="term" value="C:chloroplast"/>
    <property type="evidence" value="ECO:0007669"/>
    <property type="project" value="TreeGrafter"/>
</dbReference>
<reference evidence="1 2" key="1">
    <citation type="journal article" date="2019" name="Plant Biotechnol. J.">
        <title>The red bayberry genome and genetic basis of sex determination.</title>
        <authorList>
            <person name="Jia H.M."/>
            <person name="Jia H.J."/>
            <person name="Cai Q.L."/>
            <person name="Wang Y."/>
            <person name="Zhao H.B."/>
            <person name="Yang W.F."/>
            <person name="Wang G.Y."/>
            <person name="Li Y.H."/>
            <person name="Zhan D.L."/>
            <person name="Shen Y.T."/>
            <person name="Niu Q.F."/>
            <person name="Chang L."/>
            <person name="Qiu J."/>
            <person name="Zhao L."/>
            <person name="Xie H.B."/>
            <person name="Fu W.Y."/>
            <person name="Jin J."/>
            <person name="Li X.W."/>
            <person name="Jiao Y."/>
            <person name="Zhou C.C."/>
            <person name="Tu T."/>
            <person name="Chai C.Y."/>
            <person name="Gao J.L."/>
            <person name="Fan L.J."/>
            <person name="van de Weg E."/>
            <person name="Wang J.Y."/>
            <person name="Gao Z.S."/>
        </authorList>
    </citation>
    <scope>NUCLEOTIDE SEQUENCE [LARGE SCALE GENOMIC DNA]</scope>
    <source>
        <tissue evidence="1">Leaves</tissue>
    </source>
</reference>
<sequence length="420" mass="47640">MYSSLALPLYLKPYSIPHSTLLFPIPKLFPHSLYKSHICHSTNPSNYDREEIRWLREEQRWLREEQRWLREEQRWAQERDSLLHQISDLKLRIQALEHQNAVQAGGASVSEAIAKIVGLLQVLKEKGLIAESGSSATPMLLLEEEEQVEKEEEVVEKKAIKFSVEGEKKRRKTLRMGSEGDEVRVMQIEDQDLGLVEHCEAMKGTKDVQVAFMEMQKEVKEVGKAENVVKCREYMVVKDLNGEEDMEYSSFSSGTERAVKTWQSTLGAPEDGIMTAELLERLYMARPNVAISPKEGANGAPAASITDISEVQQKVVKEEGFTEVEVSQHRVFLLGENRWEEPSRLVGRDKQVGNIKTKDVTTKCLTCRGEGRLMCTECDGTGEPNIEPQFLEWVDEGTKCPYCEGHGFITCDVCEGKAMI</sequence>
<dbReference type="InterPro" id="IPR036410">
    <property type="entry name" value="HSP_DnaJ_Cys-rich_dom_sf"/>
</dbReference>
<dbReference type="SUPFAM" id="SSF47090">
    <property type="entry name" value="PGBD-like"/>
    <property type="match status" value="1"/>
</dbReference>
<protein>
    <recommendedName>
        <fullName evidence="3">Peptidoglycan binding-like domain-containing protein</fullName>
    </recommendedName>
</protein>
<gene>
    <name evidence="1" type="ORF">CJ030_MR5G016193</name>
</gene>
<evidence type="ECO:0008006" key="3">
    <source>
        <dbReference type="Google" id="ProtNLM"/>
    </source>
</evidence>
<proteinExistence type="predicted"/>
<accession>A0A6A1VL90</accession>
<evidence type="ECO:0000313" key="1">
    <source>
        <dbReference type="EMBL" id="KAB1213702.1"/>
    </source>
</evidence>
<organism evidence="1 2">
    <name type="scientific">Morella rubra</name>
    <name type="common">Chinese bayberry</name>
    <dbReference type="NCBI Taxonomy" id="262757"/>
    <lineage>
        <taxon>Eukaryota</taxon>
        <taxon>Viridiplantae</taxon>
        <taxon>Streptophyta</taxon>
        <taxon>Embryophyta</taxon>
        <taxon>Tracheophyta</taxon>
        <taxon>Spermatophyta</taxon>
        <taxon>Magnoliopsida</taxon>
        <taxon>eudicotyledons</taxon>
        <taxon>Gunneridae</taxon>
        <taxon>Pentapetalae</taxon>
        <taxon>rosids</taxon>
        <taxon>fabids</taxon>
        <taxon>Fagales</taxon>
        <taxon>Myricaceae</taxon>
        <taxon>Morella</taxon>
    </lineage>
</organism>
<dbReference type="SUPFAM" id="SSF57938">
    <property type="entry name" value="DnaJ/Hsp40 cysteine-rich domain"/>
    <property type="match status" value="1"/>
</dbReference>
<keyword evidence="2" id="KW-1185">Reference proteome</keyword>
<dbReference type="AlphaFoldDB" id="A0A6A1VL90"/>